<proteinExistence type="predicted"/>
<sequence length="106" mass="11898">MASSLLCRKLKQQPITISTNTAFPFILTTPNQPQAHTYPIHRESQSPPEIHNHTHIIELPLLPKYPKPPHPMTSSSRPHHHRSPITLPQSPASVEPHRDALPSPLP</sequence>
<evidence type="ECO:0000313" key="2">
    <source>
        <dbReference type="EMBL" id="KAK9901045.1"/>
    </source>
</evidence>
<comment type="caution">
    <text evidence="2">The sequence shown here is derived from an EMBL/GenBank/DDBJ whole genome shotgun (WGS) entry which is preliminary data.</text>
</comment>
<feature type="compositionally biased region" description="Basic and acidic residues" evidence="1">
    <location>
        <begin position="40"/>
        <end position="56"/>
    </location>
</feature>
<organism evidence="2 3">
    <name type="scientific">Rubus argutus</name>
    <name type="common">Southern blackberry</name>
    <dbReference type="NCBI Taxonomy" id="59490"/>
    <lineage>
        <taxon>Eukaryota</taxon>
        <taxon>Viridiplantae</taxon>
        <taxon>Streptophyta</taxon>
        <taxon>Embryophyta</taxon>
        <taxon>Tracheophyta</taxon>
        <taxon>Spermatophyta</taxon>
        <taxon>Magnoliopsida</taxon>
        <taxon>eudicotyledons</taxon>
        <taxon>Gunneridae</taxon>
        <taxon>Pentapetalae</taxon>
        <taxon>rosids</taxon>
        <taxon>fabids</taxon>
        <taxon>Rosales</taxon>
        <taxon>Rosaceae</taxon>
        <taxon>Rosoideae</taxon>
        <taxon>Rosoideae incertae sedis</taxon>
        <taxon>Rubus</taxon>
    </lineage>
</organism>
<dbReference type="EMBL" id="JBEDUW010000338">
    <property type="protein sequence ID" value="KAK9901045.1"/>
    <property type="molecule type" value="Genomic_DNA"/>
</dbReference>
<feature type="region of interest" description="Disordered" evidence="1">
    <location>
        <begin position="34"/>
        <end position="106"/>
    </location>
</feature>
<reference evidence="2 3" key="1">
    <citation type="journal article" date="2023" name="G3 (Bethesda)">
        <title>A chromosome-length genome assembly and annotation of blackberry (Rubus argutus, cv. 'Hillquist').</title>
        <authorList>
            <person name="Bruna T."/>
            <person name="Aryal R."/>
            <person name="Dudchenko O."/>
            <person name="Sargent D.J."/>
            <person name="Mead D."/>
            <person name="Buti M."/>
            <person name="Cavallini A."/>
            <person name="Hytonen T."/>
            <person name="Andres J."/>
            <person name="Pham M."/>
            <person name="Weisz D."/>
            <person name="Mascagni F."/>
            <person name="Usai G."/>
            <person name="Natali L."/>
            <person name="Bassil N."/>
            <person name="Fernandez G.E."/>
            <person name="Lomsadze A."/>
            <person name="Armour M."/>
            <person name="Olukolu B."/>
            <person name="Poorten T."/>
            <person name="Britton C."/>
            <person name="Davik J."/>
            <person name="Ashrafi H."/>
            <person name="Aiden E.L."/>
            <person name="Borodovsky M."/>
            <person name="Worthington M."/>
        </authorList>
    </citation>
    <scope>NUCLEOTIDE SEQUENCE [LARGE SCALE GENOMIC DNA]</scope>
    <source>
        <strain evidence="2">PI 553951</strain>
    </source>
</reference>
<dbReference type="Proteomes" id="UP001457282">
    <property type="component" value="Unassembled WGS sequence"/>
</dbReference>
<dbReference type="AlphaFoldDB" id="A0AAW1VK02"/>
<keyword evidence="3" id="KW-1185">Reference proteome</keyword>
<gene>
    <name evidence="2" type="ORF">M0R45_002283</name>
</gene>
<name>A0AAW1VK02_RUBAR</name>
<evidence type="ECO:0000313" key="3">
    <source>
        <dbReference type="Proteomes" id="UP001457282"/>
    </source>
</evidence>
<accession>A0AAW1VK02</accession>
<protein>
    <submittedName>
        <fullName evidence="2">Uncharacterized protein</fullName>
    </submittedName>
</protein>
<evidence type="ECO:0000256" key="1">
    <source>
        <dbReference type="SAM" id="MobiDB-lite"/>
    </source>
</evidence>